<dbReference type="RefSeq" id="WP_303304705.1">
    <property type="nucleotide sequence ID" value="NZ_JAODOP010000004.1"/>
</dbReference>
<dbReference type="Proteomes" id="UP001337305">
    <property type="component" value="Unassembled WGS sequence"/>
</dbReference>
<dbReference type="PANTHER" id="PTHR30383">
    <property type="entry name" value="THIOESTERASE 1/PROTEASE 1/LYSOPHOSPHOLIPASE L1"/>
    <property type="match status" value="1"/>
</dbReference>
<dbReference type="EMBL" id="JAODOP010000004">
    <property type="protein sequence ID" value="MEF3832324.1"/>
    <property type="molecule type" value="Genomic_DNA"/>
</dbReference>
<dbReference type="PANTHER" id="PTHR30383:SF5">
    <property type="entry name" value="SGNH HYDROLASE-TYPE ESTERASE DOMAIN-CONTAINING PROTEIN"/>
    <property type="match status" value="1"/>
</dbReference>
<dbReference type="Gene3D" id="3.40.50.1110">
    <property type="entry name" value="SGNH hydrolase"/>
    <property type="match status" value="1"/>
</dbReference>
<gene>
    <name evidence="2" type="ORF">N1F79_04230</name>
</gene>
<proteinExistence type="predicted"/>
<keyword evidence="3" id="KW-1185">Reference proteome</keyword>
<feature type="domain" description="SGNH hydrolase-type esterase" evidence="1">
    <location>
        <begin position="36"/>
        <end position="218"/>
    </location>
</feature>
<dbReference type="CDD" id="cd01834">
    <property type="entry name" value="SGNH_hydrolase_like_2"/>
    <property type="match status" value="1"/>
</dbReference>
<reference evidence="2 3" key="1">
    <citation type="submission" date="2022-09" db="EMBL/GenBank/DDBJ databases">
        <title>Genome sequencing of Flavivirga sp. MEBiC05379.</title>
        <authorList>
            <person name="Oh H.-M."/>
            <person name="Kwon K.K."/>
            <person name="Park M.J."/>
            <person name="Yang S.-H."/>
        </authorList>
    </citation>
    <scope>NUCLEOTIDE SEQUENCE [LARGE SCALE GENOMIC DNA]</scope>
    <source>
        <strain evidence="2 3">MEBiC05379</strain>
    </source>
</reference>
<sequence>MRYLKLLIVLLFFSVYVWGQSNGQLSLKNDESIVWVGNSITHQCRYSQYVENYLFTRFPDKRFDFHTAGVSGDKVADALARFDLDIARYKPDHITILLGMNDGSYKKFDKSTFETYQLGMLKLLSKIDSIGAKPIIMSPTMFDAKFASTTGWFPDQSYFPEYNGVLAYYSAWLREIAWEKDCLFVDLRTSLNQITSEKRKEYEGFTIVPDGIHPNPVGLAVMATDIIKQLFGEEPLSEIHLELVKNKEAISTIKGGIMSYLKISRKKVAFDFYPESLPWVIPEKAKEGINLAGINRINNEILSISGLARGSYTIYVDDVAIANSTARELTKGIDLSGDTTMSHYKQSLTIAALNQRRNKKLFQLRELWYHKKALSEKRKVVLVMPNDVKILKEIDKHKEVISNFSQKEKKILAQTHALQIQIYKNNKPIKRSYQIIKNK</sequence>
<keyword evidence="2" id="KW-0378">Hydrolase</keyword>
<comment type="caution">
    <text evidence="2">The sequence shown here is derived from an EMBL/GenBank/DDBJ whole genome shotgun (WGS) entry which is preliminary data.</text>
</comment>
<dbReference type="SUPFAM" id="SSF52266">
    <property type="entry name" value="SGNH hydrolase"/>
    <property type="match status" value="1"/>
</dbReference>
<dbReference type="InterPro" id="IPR013830">
    <property type="entry name" value="SGNH_hydro"/>
</dbReference>
<dbReference type="GO" id="GO:0016787">
    <property type="term" value="F:hydrolase activity"/>
    <property type="evidence" value="ECO:0007669"/>
    <property type="project" value="UniProtKB-KW"/>
</dbReference>
<evidence type="ECO:0000313" key="2">
    <source>
        <dbReference type="EMBL" id="MEF3832324.1"/>
    </source>
</evidence>
<dbReference type="Pfam" id="PF13472">
    <property type="entry name" value="Lipase_GDSL_2"/>
    <property type="match status" value="1"/>
</dbReference>
<accession>A0ABU7XNN8</accession>
<dbReference type="InterPro" id="IPR036514">
    <property type="entry name" value="SGNH_hydro_sf"/>
</dbReference>
<name>A0ABU7XNN8_9FLAO</name>
<evidence type="ECO:0000313" key="3">
    <source>
        <dbReference type="Proteomes" id="UP001337305"/>
    </source>
</evidence>
<dbReference type="InterPro" id="IPR051532">
    <property type="entry name" value="Ester_Hydrolysis_Enzymes"/>
</dbReference>
<protein>
    <submittedName>
        <fullName evidence="2">SGNH/GDSL hydrolase family protein</fullName>
    </submittedName>
</protein>
<organism evidence="2 3">
    <name type="scientific">Flavivirga spongiicola</name>
    <dbReference type="NCBI Taxonomy" id="421621"/>
    <lineage>
        <taxon>Bacteria</taxon>
        <taxon>Pseudomonadati</taxon>
        <taxon>Bacteroidota</taxon>
        <taxon>Flavobacteriia</taxon>
        <taxon>Flavobacteriales</taxon>
        <taxon>Flavobacteriaceae</taxon>
        <taxon>Flavivirga</taxon>
    </lineage>
</organism>
<evidence type="ECO:0000259" key="1">
    <source>
        <dbReference type="Pfam" id="PF13472"/>
    </source>
</evidence>